<dbReference type="InterPro" id="IPR043519">
    <property type="entry name" value="NT_sf"/>
</dbReference>
<dbReference type="Pfam" id="PF01909">
    <property type="entry name" value="NTP_transf_2"/>
    <property type="match status" value="1"/>
</dbReference>
<protein>
    <recommendedName>
        <fullName evidence="1">Polymerase nucleotidyl transferase domain-containing protein</fullName>
    </recommendedName>
</protein>
<evidence type="ECO:0000313" key="2">
    <source>
        <dbReference type="EMBL" id="VAW63256.1"/>
    </source>
</evidence>
<proteinExistence type="predicted"/>
<feature type="domain" description="Polymerase nucleotidyl transferase" evidence="1">
    <location>
        <begin position="11"/>
        <end position="80"/>
    </location>
</feature>
<dbReference type="AlphaFoldDB" id="A0A3B0Y4C0"/>
<dbReference type="CDD" id="cd05403">
    <property type="entry name" value="NT_KNTase_like"/>
    <property type="match status" value="1"/>
</dbReference>
<dbReference type="EMBL" id="UOFH01000246">
    <property type="protein sequence ID" value="VAW63256.1"/>
    <property type="molecule type" value="Genomic_DNA"/>
</dbReference>
<organism evidence="2">
    <name type="scientific">hydrothermal vent metagenome</name>
    <dbReference type="NCBI Taxonomy" id="652676"/>
    <lineage>
        <taxon>unclassified sequences</taxon>
        <taxon>metagenomes</taxon>
        <taxon>ecological metagenomes</taxon>
    </lineage>
</organism>
<feature type="non-terminal residue" evidence="2">
    <location>
        <position position="1"/>
    </location>
</feature>
<name>A0A3B0Y4C0_9ZZZZ</name>
<dbReference type="GO" id="GO:0016779">
    <property type="term" value="F:nucleotidyltransferase activity"/>
    <property type="evidence" value="ECO:0007669"/>
    <property type="project" value="InterPro"/>
</dbReference>
<accession>A0A3B0Y4C0</accession>
<evidence type="ECO:0000259" key="1">
    <source>
        <dbReference type="Pfam" id="PF01909"/>
    </source>
</evidence>
<gene>
    <name evidence="2" type="ORF">MNBD_GAMMA08-678</name>
</gene>
<reference evidence="2" key="1">
    <citation type="submission" date="2018-06" db="EMBL/GenBank/DDBJ databases">
        <authorList>
            <person name="Zhirakovskaya E."/>
        </authorList>
    </citation>
    <scope>NUCLEOTIDE SEQUENCE</scope>
</reference>
<dbReference type="InterPro" id="IPR002934">
    <property type="entry name" value="Polymerase_NTP_transf_dom"/>
</dbReference>
<dbReference type="SUPFAM" id="SSF81301">
    <property type="entry name" value="Nucleotidyltransferase"/>
    <property type="match status" value="1"/>
</dbReference>
<dbReference type="Gene3D" id="3.30.460.10">
    <property type="entry name" value="Beta Polymerase, domain 2"/>
    <property type="match status" value="1"/>
</dbReference>
<sequence length="100" mass="11243">LLPVTGQINWVFIYGSIAKGDATSTSDVDLMVVSPSLAYTDIMALLPEAEQAIKRPINPSIYTAEQIEQKMQQNNSFISRVMQQNKIWIKGSEDDIKRLE</sequence>